<evidence type="ECO:0000256" key="1">
    <source>
        <dbReference type="SAM" id="MobiDB-lite"/>
    </source>
</evidence>
<name>A0A7J6NJ84_PEROL</name>
<evidence type="ECO:0008006" key="5">
    <source>
        <dbReference type="Google" id="ProtNLM"/>
    </source>
</evidence>
<dbReference type="Gene3D" id="3.90.550.10">
    <property type="entry name" value="Spore Coat Polysaccharide Biosynthesis Protein SpsA, Chain A"/>
    <property type="match status" value="1"/>
</dbReference>
<feature type="region of interest" description="Disordered" evidence="1">
    <location>
        <begin position="489"/>
        <end position="511"/>
    </location>
</feature>
<dbReference type="OrthoDB" id="418029at2759"/>
<keyword evidence="2" id="KW-0812">Transmembrane</keyword>
<dbReference type="AlphaFoldDB" id="A0A7J6NJ84"/>
<keyword evidence="2" id="KW-0472">Membrane</keyword>
<keyword evidence="2" id="KW-1133">Transmembrane helix</keyword>
<accession>A0A7J6NJ84</accession>
<proteinExistence type="predicted"/>
<reference evidence="3 4" key="1">
    <citation type="submission" date="2020-04" db="EMBL/GenBank/DDBJ databases">
        <title>Perkinsus olseni comparative genomics.</title>
        <authorList>
            <person name="Bogema D.R."/>
        </authorList>
    </citation>
    <scope>NUCLEOTIDE SEQUENCE [LARGE SCALE GENOMIC DNA]</scope>
    <source>
        <strain evidence="3">00978-12</strain>
    </source>
</reference>
<feature type="transmembrane region" description="Helical" evidence="2">
    <location>
        <begin position="422"/>
        <end position="442"/>
    </location>
</feature>
<feature type="transmembrane region" description="Helical" evidence="2">
    <location>
        <begin position="233"/>
        <end position="254"/>
    </location>
</feature>
<comment type="caution">
    <text evidence="3">The sequence shown here is derived from an EMBL/GenBank/DDBJ whole genome shotgun (WGS) entry which is preliminary data.</text>
</comment>
<evidence type="ECO:0000313" key="3">
    <source>
        <dbReference type="EMBL" id="KAF4683919.1"/>
    </source>
</evidence>
<feature type="transmembrane region" description="Helical" evidence="2">
    <location>
        <begin position="367"/>
        <end position="391"/>
    </location>
</feature>
<sequence>MSSSSSTSSPSPATDVEDSRPALVVPKVKAPPIFPIFERWAVLVFSLALCIFSACSLFTLNLSWAYQPNEKGYEVPLANCPAFSESFSINHATAPSGPTCKLEIIENGWNEMVMYNSSIYPLPNNTPIDQSLNNCRMPQNGEQNYECFPQYECHQACRRVDDSEKYYLGECPDPAVLPEIGNDVMRPGIPKCQVKLSPNSPWETLFCKDVHTLSYCSSKYDVTPSNILGMRGIILAGMLIAVIWFFAEWVLWYVDLNLRKEKAEGMARMARELPQKRMYLRQQVEGHWKDEYNNAVASPEDSASGSSVCVVPAVDEEEYEGMSEGDMNNYMSRDPAMRFESETWKRRLSQWKACKAAAKRRHRIRQLFYVAGLNIFFLLLLVATLYIVLYYSPQNILASNRSVADDLYGEVSIWNAHSWLDVLIFIDVLLDTFLFLIACVFVKWPRAPVYTRHVQDVVAKKKQHEGRDGSDRTSDGDVKPQMLYIGEDGIPSPLSDDFLSDGASSSESESEETVMKQTLAYDCCLMIACHLSAMTEERYETFTSTLRAALMVFPPSHIFVCDNGGTSHPEDETEWATQQVHPDINYVYIPEGNKTFAFYWVNKYWIPYLAQNGRIPDFKYSVMIDDDVPLPADLYIPHEQLRANPNIKAVHFPITATTPDGKPGMLVKMQDVEYKMAAVHKLFQAKMARSLSCHGAVSLWDREALDEVLYEHDTVFNGEDMYMGLTLLRKRDESTIISCAQTIVPTYAPDTWPVLFRQRVKSWDLTSHKKTFTYLWEVINPRSFCHGASLVLKPYFLQELLCILLDWLRAFLLCGLLFRDWLGLILMTLVFTALLYVQVFIFEVFVLRDRHDLRSGVIDFILFPWYRLQSLLFRICALCQNLLVYSHQRKNVKIGVRERKIHDIPPTPPHPDVDWFTVWENDEQDARAQQ</sequence>
<evidence type="ECO:0000256" key="2">
    <source>
        <dbReference type="SAM" id="Phobius"/>
    </source>
</evidence>
<protein>
    <recommendedName>
        <fullName evidence="5">Glycosyltransferase 2-like domain-containing protein</fullName>
    </recommendedName>
</protein>
<evidence type="ECO:0000313" key="4">
    <source>
        <dbReference type="Proteomes" id="UP000541610"/>
    </source>
</evidence>
<dbReference type="EMBL" id="JABANP010000338">
    <property type="protein sequence ID" value="KAF4683919.1"/>
    <property type="molecule type" value="Genomic_DNA"/>
</dbReference>
<dbReference type="SUPFAM" id="SSF53448">
    <property type="entry name" value="Nucleotide-diphospho-sugar transferases"/>
    <property type="match status" value="1"/>
</dbReference>
<dbReference type="InterPro" id="IPR029044">
    <property type="entry name" value="Nucleotide-diphossugar_trans"/>
</dbReference>
<feature type="transmembrane region" description="Helical" evidence="2">
    <location>
        <begin position="824"/>
        <end position="847"/>
    </location>
</feature>
<gene>
    <name evidence="3" type="ORF">FOZ60_008422</name>
</gene>
<organism evidence="3 4">
    <name type="scientific">Perkinsus olseni</name>
    <name type="common">Perkinsus atlanticus</name>
    <dbReference type="NCBI Taxonomy" id="32597"/>
    <lineage>
        <taxon>Eukaryota</taxon>
        <taxon>Sar</taxon>
        <taxon>Alveolata</taxon>
        <taxon>Perkinsozoa</taxon>
        <taxon>Perkinsea</taxon>
        <taxon>Perkinsida</taxon>
        <taxon>Perkinsidae</taxon>
        <taxon>Perkinsus</taxon>
    </lineage>
</organism>
<dbReference type="Proteomes" id="UP000541610">
    <property type="component" value="Unassembled WGS sequence"/>
</dbReference>